<evidence type="ECO:0008006" key="3">
    <source>
        <dbReference type="Google" id="ProtNLM"/>
    </source>
</evidence>
<protein>
    <recommendedName>
        <fullName evidence="3">mRNA-degrading endonuclease RelE, toxin component of the RelBE toxin-antitoxin system</fullName>
    </recommendedName>
</protein>
<dbReference type="EMBL" id="BMIB01000007">
    <property type="protein sequence ID" value="GGH82105.1"/>
    <property type="molecule type" value="Genomic_DNA"/>
</dbReference>
<accession>A0A917J499</accession>
<name>A0A917J499_9BACT</name>
<dbReference type="InterPro" id="IPR035093">
    <property type="entry name" value="RelE/ParE_toxin_dom_sf"/>
</dbReference>
<reference evidence="1" key="2">
    <citation type="submission" date="2020-09" db="EMBL/GenBank/DDBJ databases">
        <authorList>
            <person name="Sun Q."/>
            <person name="Zhou Y."/>
        </authorList>
    </citation>
    <scope>NUCLEOTIDE SEQUENCE</scope>
    <source>
        <strain evidence="1">CGMCC 1.15290</strain>
    </source>
</reference>
<dbReference type="RefSeq" id="WP_188958844.1">
    <property type="nucleotide sequence ID" value="NZ_BMIB01000007.1"/>
</dbReference>
<proteinExistence type="predicted"/>
<dbReference type="AlphaFoldDB" id="A0A917J499"/>
<evidence type="ECO:0000313" key="1">
    <source>
        <dbReference type="EMBL" id="GGH82105.1"/>
    </source>
</evidence>
<reference evidence="1" key="1">
    <citation type="journal article" date="2014" name="Int. J. Syst. Evol. Microbiol.">
        <title>Complete genome sequence of Corynebacterium casei LMG S-19264T (=DSM 44701T), isolated from a smear-ripened cheese.</title>
        <authorList>
            <consortium name="US DOE Joint Genome Institute (JGI-PGF)"/>
            <person name="Walter F."/>
            <person name="Albersmeier A."/>
            <person name="Kalinowski J."/>
            <person name="Ruckert C."/>
        </authorList>
    </citation>
    <scope>NUCLEOTIDE SEQUENCE</scope>
    <source>
        <strain evidence="1">CGMCC 1.15290</strain>
    </source>
</reference>
<comment type="caution">
    <text evidence="1">The sequence shown here is derived from an EMBL/GenBank/DDBJ whole genome shotgun (WGS) entry which is preliminary data.</text>
</comment>
<sequence length="112" mass="12594">MNYSVETIPSFDKQLKKLVKKYPSLKQEFSALLDELEENPLSIKSIDPLGHDCYKVRLAIASKNTGKSGGARIVYFVQVINERVVLLSIFDKADQATVKPKQLLDLLKALTK</sequence>
<organism evidence="1 2">
    <name type="scientific">Filimonas zeae</name>
    <dbReference type="NCBI Taxonomy" id="1737353"/>
    <lineage>
        <taxon>Bacteria</taxon>
        <taxon>Pseudomonadati</taxon>
        <taxon>Bacteroidota</taxon>
        <taxon>Chitinophagia</taxon>
        <taxon>Chitinophagales</taxon>
        <taxon>Chitinophagaceae</taxon>
        <taxon>Filimonas</taxon>
    </lineage>
</organism>
<dbReference type="Proteomes" id="UP000627292">
    <property type="component" value="Unassembled WGS sequence"/>
</dbReference>
<keyword evidence="2" id="KW-1185">Reference proteome</keyword>
<dbReference type="Gene3D" id="3.30.2310.20">
    <property type="entry name" value="RelE-like"/>
    <property type="match status" value="1"/>
</dbReference>
<evidence type="ECO:0000313" key="2">
    <source>
        <dbReference type="Proteomes" id="UP000627292"/>
    </source>
</evidence>
<gene>
    <name evidence="1" type="ORF">GCM10011379_55490</name>
</gene>